<dbReference type="Proteomes" id="UP000218181">
    <property type="component" value="Unassembled WGS sequence"/>
</dbReference>
<dbReference type="EMBL" id="JXJU01000011">
    <property type="protein sequence ID" value="PCR99153.1"/>
    <property type="molecule type" value="Genomic_DNA"/>
</dbReference>
<evidence type="ECO:0008006" key="3">
    <source>
        <dbReference type="Google" id="ProtNLM"/>
    </source>
</evidence>
<dbReference type="SUPFAM" id="SSF160419">
    <property type="entry name" value="YdfO-like"/>
    <property type="match status" value="1"/>
</dbReference>
<sequence length="137" mass="15694">MDLQQHLKNAMEKSEKVRPKVGGFPYLAECLRREGFLKNMWQLPSATSFYISEDDALVIPGKSLIDGASTCPKFNKEKLIAILRIDQAGQTTFLEFLENTWGAGVVKYEVDFINRNVIYYGLNGEEYREDYMAVKID</sequence>
<keyword evidence="2" id="KW-1185">Reference proteome</keyword>
<dbReference type="InterPro" id="IPR009833">
    <property type="entry name" value="DUF1398"/>
</dbReference>
<dbReference type="AlphaFoldDB" id="A0A2A5RJ89"/>
<evidence type="ECO:0000313" key="2">
    <source>
        <dbReference type="Proteomes" id="UP000218181"/>
    </source>
</evidence>
<dbReference type="RefSeq" id="WP_096818862.1">
    <property type="nucleotide sequence ID" value="NZ_JXJU01000011.1"/>
</dbReference>
<gene>
    <name evidence="1" type="ORF">RT41_GL000454</name>
</gene>
<organism evidence="1 2">
    <name type="scientific">Lactococcus fujiensis JCM 16395</name>
    <dbReference type="NCBI Taxonomy" id="1291764"/>
    <lineage>
        <taxon>Bacteria</taxon>
        <taxon>Bacillati</taxon>
        <taxon>Bacillota</taxon>
        <taxon>Bacilli</taxon>
        <taxon>Lactobacillales</taxon>
        <taxon>Streptococcaceae</taxon>
        <taxon>Lactococcus</taxon>
    </lineage>
</organism>
<evidence type="ECO:0000313" key="1">
    <source>
        <dbReference type="EMBL" id="PCR99153.1"/>
    </source>
</evidence>
<dbReference type="Gene3D" id="3.30.1810.10">
    <property type="entry name" value="YdfO-like"/>
    <property type="match status" value="1"/>
</dbReference>
<proteinExistence type="predicted"/>
<dbReference type="InterPro" id="IPR036696">
    <property type="entry name" value="YdfO-like_sf"/>
</dbReference>
<dbReference type="OrthoDB" id="4625048at2"/>
<dbReference type="Pfam" id="PF07166">
    <property type="entry name" value="DUF1398"/>
    <property type="match status" value="1"/>
</dbReference>
<protein>
    <recommendedName>
        <fullName evidence="3">DUF1398 domain-containing protein</fullName>
    </recommendedName>
</protein>
<comment type="caution">
    <text evidence="1">The sequence shown here is derived from an EMBL/GenBank/DDBJ whole genome shotgun (WGS) entry which is preliminary data.</text>
</comment>
<reference evidence="1 2" key="1">
    <citation type="submission" date="2014-12" db="EMBL/GenBank/DDBJ databases">
        <title>Draft genome sequences of 10 type strains of Lactococcus.</title>
        <authorList>
            <person name="Sun Z."/>
            <person name="Zhong Z."/>
            <person name="Liu W."/>
            <person name="Zhang W."/>
            <person name="Zhang H."/>
        </authorList>
    </citation>
    <scope>NUCLEOTIDE SEQUENCE [LARGE SCALE GENOMIC DNA]</scope>
    <source>
        <strain evidence="1 2">JCM 16395</strain>
    </source>
</reference>
<accession>A0A2A5RJ89</accession>
<name>A0A2A5RJ89_9LACT</name>